<keyword evidence="1" id="KW-0812">Transmembrane</keyword>
<comment type="caution">
    <text evidence="2">The sequence shown here is derived from an EMBL/GenBank/DDBJ whole genome shotgun (WGS) entry which is preliminary data.</text>
</comment>
<sequence length="132" mass="14727">MTVRAFILTSVTAAAIGWTAWGLIIASLDPRQAGLLGYILFFLALFLGVAASVSLGGYAVRRILQPRRLAFYAIRPAVRQGILLALFMNIVLLLQLGRLYRWWVGIILTGIVVITELVFLSYDLAHRRTQPR</sequence>
<proteinExistence type="predicted"/>
<reference evidence="3" key="1">
    <citation type="submission" date="2017-09" db="EMBL/GenBank/DDBJ databases">
        <title>Depth-based differentiation of microbial function through sediment-hosted aquifers and enrichment of novel symbionts in the deep terrestrial subsurface.</title>
        <authorList>
            <person name="Probst A.J."/>
            <person name="Ladd B."/>
            <person name="Jarett J.K."/>
            <person name="Geller-Mcgrath D.E."/>
            <person name="Sieber C.M.K."/>
            <person name="Emerson J.B."/>
            <person name="Anantharaman K."/>
            <person name="Thomas B.C."/>
            <person name="Malmstrom R."/>
            <person name="Stieglmeier M."/>
            <person name="Klingl A."/>
            <person name="Woyke T."/>
            <person name="Ryan C.M."/>
            <person name="Banfield J.F."/>
        </authorList>
    </citation>
    <scope>NUCLEOTIDE SEQUENCE [LARGE SCALE GENOMIC DNA]</scope>
</reference>
<feature type="transmembrane region" description="Helical" evidence="1">
    <location>
        <begin position="38"/>
        <end position="60"/>
    </location>
</feature>
<dbReference type="AlphaFoldDB" id="A0A2M6WYY9"/>
<name>A0A2M6WYY9_9BACT</name>
<keyword evidence="1" id="KW-1133">Transmembrane helix</keyword>
<feature type="transmembrane region" description="Helical" evidence="1">
    <location>
        <begin position="103"/>
        <end position="122"/>
    </location>
</feature>
<evidence type="ECO:0000256" key="1">
    <source>
        <dbReference type="SAM" id="Phobius"/>
    </source>
</evidence>
<feature type="transmembrane region" description="Helical" evidence="1">
    <location>
        <begin position="81"/>
        <end position="97"/>
    </location>
</feature>
<evidence type="ECO:0000313" key="2">
    <source>
        <dbReference type="EMBL" id="PIT97998.1"/>
    </source>
</evidence>
<dbReference type="EMBL" id="PEZP01000038">
    <property type="protein sequence ID" value="PIT97998.1"/>
    <property type="molecule type" value="Genomic_DNA"/>
</dbReference>
<evidence type="ECO:0000313" key="3">
    <source>
        <dbReference type="Proteomes" id="UP000230731"/>
    </source>
</evidence>
<protein>
    <submittedName>
        <fullName evidence="2">Uncharacterized protein</fullName>
    </submittedName>
</protein>
<dbReference type="Proteomes" id="UP000230731">
    <property type="component" value="Unassembled WGS sequence"/>
</dbReference>
<accession>A0A2M6WYY9</accession>
<keyword evidence="1" id="KW-0472">Membrane</keyword>
<organism evidence="2 3">
    <name type="scientific">Candidatus Andersenbacteria bacterium CG10_big_fil_rev_8_21_14_0_10_54_11</name>
    <dbReference type="NCBI Taxonomy" id="1974485"/>
    <lineage>
        <taxon>Bacteria</taxon>
        <taxon>Candidatus Anderseniibacteriota</taxon>
    </lineage>
</organism>
<gene>
    <name evidence="2" type="ORF">COT71_03150</name>
</gene>